<proteinExistence type="predicted"/>
<keyword evidence="5" id="KW-1185">Reference proteome</keyword>
<dbReference type="RefSeq" id="WP_177221410.1">
    <property type="nucleotide sequence ID" value="NZ_FOFR01000015.1"/>
</dbReference>
<dbReference type="EMBL" id="FOFR01000015">
    <property type="protein sequence ID" value="SER78239.1"/>
    <property type="molecule type" value="Genomic_DNA"/>
</dbReference>
<protein>
    <recommendedName>
        <fullName evidence="3">HTH araC/xylS-type domain-containing protein</fullName>
    </recommendedName>
</protein>
<dbReference type="InterPro" id="IPR009057">
    <property type="entry name" value="Homeodomain-like_sf"/>
</dbReference>
<dbReference type="GO" id="GO:0043565">
    <property type="term" value="F:sequence-specific DNA binding"/>
    <property type="evidence" value="ECO:0007669"/>
    <property type="project" value="InterPro"/>
</dbReference>
<dbReference type="SUPFAM" id="SSF46689">
    <property type="entry name" value="Homeodomain-like"/>
    <property type="match status" value="1"/>
</dbReference>
<dbReference type="PROSITE" id="PS01124">
    <property type="entry name" value="HTH_ARAC_FAMILY_2"/>
    <property type="match status" value="1"/>
</dbReference>
<evidence type="ECO:0000259" key="3">
    <source>
        <dbReference type="PROSITE" id="PS01124"/>
    </source>
</evidence>
<dbReference type="AlphaFoldDB" id="A0A1H9S275"/>
<gene>
    <name evidence="4" type="ORF">SAMN05216188_115164</name>
</gene>
<organism evidence="4 5">
    <name type="scientific">Lentzea xinjiangensis</name>
    <dbReference type="NCBI Taxonomy" id="402600"/>
    <lineage>
        <taxon>Bacteria</taxon>
        <taxon>Bacillati</taxon>
        <taxon>Actinomycetota</taxon>
        <taxon>Actinomycetes</taxon>
        <taxon>Pseudonocardiales</taxon>
        <taxon>Pseudonocardiaceae</taxon>
        <taxon>Lentzea</taxon>
    </lineage>
</organism>
<dbReference type="Gene3D" id="1.10.10.60">
    <property type="entry name" value="Homeodomain-like"/>
    <property type="match status" value="1"/>
</dbReference>
<dbReference type="Proteomes" id="UP000199352">
    <property type="component" value="Unassembled WGS sequence"/>
</dbReference>
<reference evidence="5" key="1">
    <citation type="submission" date="2016-10" db="EMBL/GenBank/DDBJ databases">
        <authorList>
            <person name="Varghese N."/>
            <person name="Submissions S."/>
        </authorList>
    </citation>
    <scope>NUCLEOTIDE SEQUENCE [LARGE SCALE GENOMIC DNA]</scope>
    <source>
        <strain evidence="5">CGMCC 4.3525</strain>
    </source>
</reference>
<accession>A0A1H9S275</accession>
<dbReference type="PANTHER" id="PTHR43130">
    <property type="entry name" value="ARAC-FAMILY TRANSCRIPTIONAL REGULATOR"/>
    <property type="match status" value="1"/>
</dbReference>
<sequence length="207" mass="21312">MVTFSTSAVAWPLLPDAIFVADGDVLTSAGVTAGMDLALALVERDYGADLARTVARGLVMFMQRPGGQSQFSAPLRVRAPRTPAVREVVGLVSAQPALGHSPRSLAARAGSACGAWPACSPVSWTPRPRGSWTGPAGPRKALLDAGHGVVQAARLAGFGSTETMQRVFVARFGASPNEYRAQFGSTRGCPAGALEAAARGVGVRTSP</sequence>
<evidence type="ECO:0000313" key="5">
    <source>
        <dbReference type="Proteomes" id="UP000199352"/>
    </source>
</evidence>
<dbReference type="GO" id="GO:0003700">
    <property type="term" value="F:DNA-binding transcription factor activity"/>
    <property type="evidence" value="ECO:0007669"/>
    <property type="project" value="InterPro"/>
</dbReference>
<feature type="domain" description="HTH araC/xylS-type" evidence="3">
    <location>
        <begin position="139"/>
        <end position="182"/>
    </location>
</feature>
<keyword evidence="2" id="KW-0804">Transcription</keyword>
<dbReference type="SUPFAM" id="SSF52317">
    <property type="entry name" value="Class I glutamine amidotransferase-like"/>
    <property type="match status" value="1"/>
</dbReference>
<dbReference type="STRING" id="402600.SAMN05216188_115164"/>
<dbReference type="InterPro" id="IPR052158">
    <property type="entry name" value="INH-QAR"/>
</dbReference>
<evidence type="ECO:0000313" key="4">
    <source>
        <dbReference type="EMBL" id="SER78239.1"/>
    </source>
</evidence>
<keyword evidence="1" id="KW-0805">Transcription regulation</keyword>
<name>A0A1H9S275_9PSEU</name>
<evidence type="ECO:0000256" key="1">
    <source>
        <dbReference type="ARBA" id="ARBA00023015"/>
    </source>
</evidence>
<dbReference type="PANTHER" id="PTHR43130:SF3">
    <property type="entry name" value="HTH-TYPE TRANSCRIPTIONAL REGULATOR RV1931C"/>
    <property type="match status" value="1"/>
</dbReference>
<dbReference type="InterPro" id="IPR029062">
    <property type="entry name" value="Class_I_gatase-like"/>
</dbReference>
<dbReference type="InterPro" id="IPR018060">
    <property type="entry name" value="HTH_AraC"/>
</dbReference>
<evidence type="ECO:0000256" key="2">
    <source>
        <dbReference type="ARBA" id="ARBA00023163"/>
    </source>
</evidence>
<dbReference type="Gene3D" id="3.40.50.880">
    <property type="match status" value="1"/>
</dbReference>